<dbReference type="GO" id="GO:0046872">
    <property type="term" value="F:metal ion binding"/>
    <property type="evidence" value="ECO:0007669"/>
    <property type="project" value="InterPro"/>
</dbReference>
<evidence type="ECO:0000256" key="2">
    <source>
        <dbReference type="ARBA" id="ARBA00022598"/>
    </source>
</evidence>
<dbReference type="AlphaFoldDB" id="A0A1F7YJ08"/>
<dbReference type="InterPro" id="IPR013815">
    <property type="entry name" value="ATP_grasp_subdomain_1"/>
</dbReference>
<dbReference type="Gene3D" id="3.30.470.20">
    <property type="entry name" value="ATP-grasp fold, B domain"/>
    <property type="match status" value="1"/>
</dbReference>
<dbReference type="EMBL" id="MGGI01000012">
    <property type="protein sequence ID" value="OGM26525.1"/>
    <property type="molecule type" value="Genomic_DNA"/>
</dbReference>
<evidence type="ECO:0000313" key="5">
    <source>
        <dbReference type="EMBL" id="OGM26525.1"/>
    </source>
</evidence>
<keyword evidence="3" id="KW-0067">ATP-binding</keyword>
<dbReference type="Pfam" id="PF07478">
    <property type="entry name" value="Dala_Dala_lig_C"/>
    <property type="match status" value="1"/>
</dbReference>
<dbReference type="PANTHER" id="PTHR23132:SF23">
    <property type="entry name" value="D-ALANINE--D-ALANINE LIGASE B"/>
    <property type="match status" value="1"/>
</dbReference>
<dbReference type="Gene3D" id="3.40.50.20">
    <property type="match status" value="1"/>
</dbReference>
<organism evidence="5 6">
    <name type="scientific">Candidatus Woesebacteria bacterium RIFCSPHIGHO2_01_FULL_39_28</name>
    <dbReference type="NCBI Taxonomy" id="1802496"/>
    <lineage>
        <taxon>Bacteria</taxon>
        <taxon>Candidatus Woeseibacteriota</taxon>
    </lineage>
</organism>
<dbReference type="PANTHER" id="PTHR23132">
    <property type="entry name" value="D-ALANINE--D-ALANINE LIGASE"/>
    <property type="match status" value="1"/>
</dbReference>
<dbReference type="SUPFAM" id="SSF56059">
    <property type="entry name" value="Glutathione synthetase ATP-binding domain-like"/>
    <property type="match status" value="1"/>
</dbReference>
<proteinExistence type="inferred from homology"/>
<evidence type="ECO:0000256" key="1">
    <source>
        <dbReference type="ARBA" id="ARBA00010871"/>
    </source>
</evidence>
<dbReference type="GO" id="GO:0005524">
    <property type="term" value="F:ATP binding"/>
    <property type="evidence" value="ECO:0007669"/>
    <property type="project" value="UniProtKB-UniRule"/>
</dbReference>
<dbReference type="GO" id="GO:0008716">
    <property type="term" value="F:D-alanine-D-alanine ligase activity"/>
    <property type="evidence" value="ECO:0007669"/>
    <property type="project" value="InterPro"/>
</dbReference>
<accession>A0A1F7YJ08</accession>
<keyword evidence="2" id="KW-0436">Ligase</keyword>
<name>A0A1F7YJ08_9BACT</name>
<evidence type="ECO:0000256" key="3">
    <source>
        <dbReference type="PROSITE-ProRule" id="PRU00409"/>
    </source>
</evidence>
<dbReference type="PROSITE" id="PS50975">
    <property type="entry name" value="ATP_GRASP"/>
    <property type="match status" value="1"/>
</dbReference>
<protein>
    <recommendedName>
        <fullName evidence="4">ATP-grasp domain-containing protein</fullName>
    </recommendedName>
</protein>
<dbReference type="Proteomes" id="UP000178851">
    <property type="component" value="Unassembled WGS sequence"/>
</dbReference>
<feature type="domain" description="ATP-grasp" evidence="4">
    <location>
        <begin position="106"/>
        <end position="317"/>
    </location>
</feature>
<dbReference type="InterPro" id="IPR011095">
    <property type="entry name" value="Dala_Dala_lig_C"/>
</dbReference>
<evidence type="ECO:0000313" key="6">
    <source>
        <dbReference type="Proteomes" id="UP000178851"/>
    </source>
</evidence>
<comment type="similarity">
    <text evidence="1">Belongs to the D-alanine--D-alanine ligase family.</text>
</comment>
<gene>
    <name evidence="5" type="ORF">A2627_00670</name>
</gene>
<dbReference type="InterPro" id="IPR011761">
    <property type="entry name" value="ATP-grasp"/>
</dbReference>
<dbReference type="Gene3D" id="3.30.1490.20">
    <property type="entry name" value="ATP-grasp fold, A domain"/>
    <property type="match status" value="1"/>
</dbReference>
<reference evidence="5 6" key="1">
    <citation type="journal article" date="2016" name="Nat. Commun.">
        <title>Thousands of microbial genomes shed light on interconnected biogeochemical processes in an aquifer system.</title>
        <authorList>
            <person name="Anantharaman K."/>
            <person name="Brown C.T."/>
            <person name="Hug L.A."/>
            <person name="Sharon I."/>
            <person name="Castelle C.J."/>
            <person name="Probst A.J."/>
            <person name="Thomas B.C."/>
            <person name="Singh A."/>
            <person name="Wilkins M.J."/>
            <person name="Karaoz U."/>
            <person name="Brodie E.L."/>
            <person name="Williams K.H."/>
            <person name="Hubbard S.S."/>
            <person name="Banfield J.F."/>
        </authorList>
    </citation>
    <scope>NUCLEOTIDE SEQUENCE [LARGE SCALE GENOMIC DNA]</scope>
</reference>
<comment type="caution">
    <text evidence="5">The sequence shown here is derived from an EMBL/GenBank/DDBJ whole genome shotgun (WGS) entry which is preliminary data.</text>
</comment>
<evidence type="ECO:0000259" key="4">
    <source>
        <dbReference type="PROSITE" id="PS50975"/>
    </source>
</evidence>
<sequence>MKIIVLYNLPENLNDESDVDTQTSAHEISEILKSLNHQVNLLGIDKKSINYLKKLKTDLVFNLTEWSGKDYIYSVEVLNILQTAKIPFTGSDAKGILVSDNKILMKRKMDEYKIPTAKWTVFNKSSDETDPGLNFPLIVKPAYEHCGIGITQESVVRNVNELKKQVNSLLEMFNEPIIAEEFIDGRELHITILEKDGHPWMLPPAEVFYQPGNYWKILTYKAKWSDKSWWEYDLSEMGEAKLQQKTLNQLEKISVVCYEKLGGKDYPRLDIRLRGEEVYVLEINNNPGIDSDSQCGITVSSKLVNFEFPTLVNHVVKTALTRFNNKRWETPKIGSEELLLYALR</sequence>
<keyword evidence="3" id="KW-0547">Nucleotide-binding</keyword>